<keyword evidence="2" id="KW-1185">Reference proteome</keyword>
<organism evidence="1 2">
    <name type="scientific">Mesorhizobium zhangyense</name>
    <dbReference type="NCBI Taxonomy" id="1776730"/>
    <lineage>
        <taxon>Bacteria</taxon>
        <taxon>Pseudomonadati</taxon>
        <taxon>Pseudomonadota</taxon>
        <taxon>Alphaproteobacteria</taxon>
        <taxon>Hyphomicrobiales</taxon>
        <taxon>Phyllobacteriaceae</taxon>
        <taxon>Mesorhizobium</taxon>
    </lineage>
</organism>
<accession>A0A7C9R5T1</accession>
<proteinExistence type="predicted"/>
<sequence>MLTRTHERWIAARAIYENTRATVEQLAAVTGWKVATIEARIVREKWVRAAESSRPASQNERLAKVVDRLIGEVEAIGMGTAEGAALLDKARIDAISALTRTLEKIGEITRGSESAKENQIKRDADMAGILRRIDQRIIELAEGYARQLVLRKPEGPIG</sequence>
<name>A0A7C9R5T1_9HYPH</name>
<comment type="caution">
    <text evidence="1">The sequence shown here is derived from an EMBL/GenBank/DDBJ whole genome shotgun (WGS) entry which is preliminary data.</text>
</comment>
<reference evidence="1 2" key="1">
    <citation type="submission" date="2020-02" db="EMBL/GenBank/DDBJ databases">
        <title>Genome sequence of the type strain CGMCC 1.15528 of Mesorhizobium zhangyense.</title>
        <authorList>
            <person name="Gao J."/>
            <person name="Sun J."/>
        </authorList>
    </citation>
    <scope>NUCLEOTIDE SEQUENCE [LARGE SCALE GENOMIC DNA]</scope>
    <source>
        <strain evidence="1 2">CGMCC 1.15528</strain>
    </source>
</reference>
<protein>
    <submittedName>
        <fullName evidence="1">Uncharacterized protein</fullName>
    </submittedName>
</protein>
<dbReference type="Proteomes" id="UP000481252">
    <property type="component" value="Unassembled WGS sequence"/>
</dbReference>
<gene>
    <name evidence="1" type="ORF">G6N74_05945</name>
</gene>
<dbReference type="AlphaFoldDB" id="A0A7C9R5T1"/>
<dbReference type="RefSeq" id="WP_165115323.1">
    <property type="nucleotide sequence ID" value="NZ_JAAKZG010000002.1"/>
</dbReference>
<evidence type="ECO:0000313" key="2">
    <source>
        <dbReference type="Proteomes" id="UP000481252"/>
    </source>
</evidence>
<dbReference type="EMBL" id="JAAKZG010000002">
    <property type="protein sequence ID" value="NGN40599.1"/>
    <property type="molecule type" value="Genomic_DNA"/>
</dbReference>
<evidence type="ECO:0000313" key="1">
    <source>
        <dbReference type="EMBL" id="NGN40599.1"/>
    </source>
</evidence>